<dbReference type="PANTHER" id="PTHR30427">
    <property type="entry name" value="TRANSCRIPTIONAL ACTIVATOR PROTEIN LYSR"/>
    <property type="match status" value="1"/>
</dbReference>
<dbReference type="Gene3D" id="1.10.10.10">
    <property type="entry name" value="Winged helix-like DNA-binding domain superfamily/Winged helix DNA-binding domain"/>
    <property type="match status" value="1"/>
</dbReference>
<dbReference type="PROSITE" id="PS50931">
    <property type="entry name" value="HTH_LYSR"/>
    <property type="match status" value="1"/>
</dbReference>
<dbReference type="SUPFAM" id="SSF46785">
    <property type="entry name" value="Winged helix' DNA-binding domain"/>
    <property type="match status" value="1"/>
</dbReference>
<keyword evidence="7" id="KW-1185">Reference proteome</keyword>
<comment type="caution">
    <text evidence="6">The sequence shown here is derived from an EMBL/GenBank/DDBJ whole genome shotgun (WGS) entry which is preliminary data.</text>
</comment>
<evidence type="ECO:0000256" key="1">
    <source>
        <dbReference type="ARBA" id="ARBA00009437"/>
    </source>
</evidence>
<reference evidence="7" key="1">
    <citation type="journal article" date="2019" name="Int. J. Syst. Evol. Microbiol.">
        <title>The Global Catalogue of Microorganisms (GCM) 10K type strain sequencing project: providing services to taxonomists for standard genome sequencing and annotation.</title>
        <authorList>
            <consortium name="The Broad Institute Genomics Platform"/>
            <consortium name="The Broad Institute Genome Sequencing Center for Infectious Disease"/>
            <person name="Wu L."/>
            <person name="Ma J."/>
        </authorList>
    </citation>
    <scope>NUCLEOTIDE SEQUENCE [LARGE SCALE GENOMIC DNA]</scope>
    <source>
        <strain evidence="7">KCTC 52094</strain>
    </source>
</reference>
<dbReference type="InterPro" id="IPR036390">
    <property type="entry name" value="WH_DNA-bd_sf"/>
</dbReference>
<dbReference type="Gene3D" id="3.40.190.10">
    <property type="entry name" value="Periplasmic binding protein-like II"/>
    <property type="match status" value="2"/>
</dbReference>
<evidence type="ECO:0000313" key="7">
    <source>
        <dbReference type="Proteomes" id="UP001595593"/>
    </source>
</evidence>
<keyword evidence="3" id="KW-0238">DNA-binding</keyword>
<dbReference type="SUPFAM" id="SSF53850">
    <property type="entry name" value="Periplasmic binding protein-like II"/>
    <property type="match status" value="1"/>
</dbReference>
<dbReference type="InterPro" id="IPR036388">
    <property type="entry name" value="WH-like_DNA-bd_sf"/>
</dbReference>
<dbReference type="EMBL" id="JBHRTN010000013">
    <property type="protein sequence ID" value="MFC3126068.1"/>
    <property type="molecule type" value="Genomic_DNA"/>
</dbReference>
<evidence type="ECO:0000259" key="5">
    <source>
        <dbReference type="PROSITE" id="PS50931"/>
    </source>
</evidence>
<keyword evidence="4" id="KW-0804">Transcription</keyword>
<dbReference type="PRINTS" id="PR00039">
    <property type="entry name" value="HTHLYSR"/>
</dbReference>
<evidence type="ECO:0000313" key="6">
    <source>
        <dbReference type="EMBL" id="MFC3126068.1"/>
    </source>
</evidence>
<proteinExistence type="inferred from homology"/>
<evidence type="ECO:0000256" key="2">
    <source>
        <dbReference type="ARBA" id="ARBA00023015"/>
    </source>
</evidence>
<organism evidence="6 7">
    <name type="scientific">Teichococcus globiformis</name>
    <dbReference type="NCBI Taxonomy" id="2307229"/>
    <lineage>
        <taxon>Bacteria</taxon>
        <taxon>Pseudomonadati</taxon>
        <taxon>Pseudomonadota</taxon>
        <taxon>Alphaproteobacteria</taxon>
        <taxon>Acetobacterales</taxon>
        <taxon>Roseomonadaceae</taxon>
        <taxon>Roseomonas</taxon>
    </lineage>
</organism>
<dbReference type="PANTHER" id="PTHR30427:SF1">
    <property type="entry name" value="TRANSCRIPTIONAL ACTIVATOR PROTEIN LYSR"/>
    <property type="match status" value="1"/>
</dbReference>
<dbReference type="Pfam" id="PF03466">
    <property type="entry name" value="LysR_substrate"/>
    <property type="match status" value="1"/>
</dbReference>
<keyword evidence="2" id="KW-0805">Transcription regulation</keyword>
<sequence length="307" mass="33407">MRRRLTWRQIEAFRAVMLRGTVSGAAQMMNMTQPAVSRLVRDMEDSLGYALFSRVGGQVTPTPEAALLHQEVAMSFVSLARIERTALDIRRGQRGALRISAMAGPALSLLPRLVAGFMRAHPDTYVSIHNNTTPVTLERVSLRQYDVGLCYVASPYPGLEIEPLDGLEALCVLPTGHPLARRRVVRLTDLQGERLLSLGLGSQVGLRLDTLLRMEGIGATVAAEASASEVLCSLVAEGAGLALIDPFTAANLRDPALRVRRFEPAIAYGVAMVFPEAVPRSVATARLSEMIREAATMPALLRGRRDR</sequence>
<feature type="domain" description="HTH lysR-type" evidence="5">
    <location>
        <begin position="5"/>
        <end position="62"/>
    </location>
</feature>
<dbReference type="InterPro" id="IPR005119">
    <property type="entry name" value="LysR_subst-bd"/>
</dbReference>
<evidence type="ECO:0000256" key="4">
    <source>
        <dbReference type="ARBA" id="ARBA00023163"/>
    </source>
</evidence>
<comment type="similarity">
    <text evidence="1">Belongs to the LysR transcriptional regulatory family.</text>
</comment>
<accession>A0ABV7G3D8</accession>
<protein>
    <submittedName>
        <fullName evidence="6">LysR substrate-binding domain-containing protein</fullName>
    </submittedName>
</protein>
<dbReference type="Proteomes" id="UP001595593">
    <property type="component" value="Unassembled WGS sequence"/>
</dbReference>
<dbReference type="RefSeq" id="WP_379597175.1">
    <property type="nucleotide sequence ID" value="NZ_JBHRTN010000013.1"/>
</dbReference>
<evidence type="ECO:0000256" key="3">
    <source>
        <dbReference type="ARBA" id="ARBA00023125"/>
    </source>
</evidence>
<gene>
    <name evidence="6" type="ORF">ACFOD4_13455</name>
</gene>
<dbReference type="Pfam" id="PF00126">
    <property type="entry name" value="HTH_1"/>
    <property type="match status" value="1"/>
</dbReference>
<name>A0ABV7G3D8_9PROT</name>
<dbReference type="InterPro" id="IPR000847">
    <property type="entry name" value="LysR_HTH_N"/>
</dbReference>